<evidence type="ECO:0000256" key="14">
    <source>
        <dbReference type="ARBA" id="ARBA00047891"/>
    </source>
</evidence>
<sequence length="343" mass="37333">MAYKIAVVGATGAVGREILKILAERNFPVSEAFALASPRSTGQSVSFGEKTVLKIRNLETFDFTGLDLALFSPGAAVSAIHAPRAAAQGCIVIDNTSQFRMDHDVPLVVPEVNPQALKRFRKRGIIANPNCSTIQMVVALKPLHDLARIRRVVVSTYQSVSGAGKEGMDELFNQTKGSFVNDLPTVEQFTKPIAFNVIPHIDKFMEDGATKEEWKMSVETRKILDPDIQVIATCVRVPVFVGHAEAVHVEFENPITVAEARAALGKAPGVNLFDKREDAGYITPLDAAGEDEVFISRLRKDPTVPHGLAFWCVSDNLRKGAALNAVQIAEELHRQGLLVRATA</sequence>
<evidence type="ECO:0000313" key="18">
    <source>
        <dbReference type="Proteomes" id="UP001305521"/>
    </source>
</evidence>
<dbReference type="EC" id="1.2.1.11" evidence="6 15"/>
<feature type="active site" description="Acyl-thioester intermediate" evidence="15">
    <location>
        <position position="131"/>
    </location>
</feature>
<dbReference type="Gene3D" id="3.40.50.720">
    <property type="entry name" value="NAD(P)-binding Rossmann-like Domain"/>
    <property type="match status" value="1"/>
</dbReference>
<proteinExistence type="inferred from homology"/>
<feature type="domain" description="Semialdehyde dehydrogenase NAD-binding" evidence="16">
    <location>
        <begin position="4"/>
        <end position="120"/>
    </location>
</feature>
<feature type="binding site" evidence="15">
    <location>
        <begin position="11"/>
        <end position="14"/>
    </location>
    <ligand>
        <name>NADP(+)</name>
        <dbReference type="ChEBI" id="CHEBI:58349"/>
    </ligand>
</feature>
<keyword evidence="10 15" id="KW-0220">Diaminopimelate biosynthesis</keyword>
<comment type="function">
    <text evidence="15">Catalyzes the NADPH-dependent formation of L-aspartate-semialdehyde (L-ASA) by the reductive dephosphorylation of L-aspartyl-4-phosphate.</text>
</comment>
<dbReference type="InterPro" id="IPR005986">
    <property type="entry name" value="Asp_semialdehyde_DH_beta"/>
</dbReference>
<gene>
    <name evidence="15" type="primary">asd</name>
    <name evidence="17" type="ORF">R9Z33_20935</name>
</gene>
<evidence type="ECO:0000256" key="8">
    <source>
        <dbReference type="ARBA" id="ARBA00022697"/>
    </source>
</evidence>
<dbReference type="RefSeq" id="WP_318648511.1">
    <property type="nucleotide sequence ID" value="NZ_CP137852.1"/>
</dbReference>
<evidence type="ECO:0000256" key="13">
    <source>
        <dbReference type="ARBA" id="ARBA00023167"/>
    </source>
</evidence>
<name>A0ABZ0PFW6_9PROT</name>
<dbReference type="CDD" id="cd02316">
    <property type="entry name" value="VcASADH2_like_N"/>
    <property type="match status" value="1"/>
</dbReference>
<dbReference type="InterPro" id="IPR012080">
    <property type="entry name" value="Asp_semialdehyde_DH"/>
</dbReference>
<evidence type="ECO:0000256" key="3">
    <source>
        <dbReference type="ARBA" id="ARBA00005097"/>
    </source>
</evidence>
<comment type="pathway">
    <text evidence="2 15">Amino-acid biosynthesis; L-lysine biosynthesis via DAP pathway; (S)-tetrahydrodipicolinate from L-aspartate: step 2/4.</text>
</comment>
<comment type="pathway">
    <text evidence="3 15">Amino-acid biosynthesis; L-threonine biosynthesis; L-threonine from L-aspartate: step 2/5.</text>
</comment>
<feature type="active site" description="Proton acceptor" evidence="15">
    <location>
        <position position="243"/>
    </location>
</feature>
<evidence type="ECO:0000256" key="6">
    <source>
        <dbReference type="ARBA" id="ARBA00013120"/>
    </source>
</evidence>
<feature type="binding site" evidence="15">
    <location>
        <position position="316"/>
    </location>
    <ligand>
        <name>NADP(+)</name>
        <dbReference type="ChEBI" id="CHEBI:58349"/>
    </ligand>
</feature>
<evidence type="ECO:0000256" key="12">
    <source>
        <dbReference type="ARBA" id="ARBA00023154"/>
    </source>
</evidence>
<keyword evidence="13 15" id="KW-0486">Methionine biosynthesis</keyword>
<dbReference type="Proteomes" id="UP001305521">
    <property type="component" value="Chromosome"/>
</dbReference>
<dbReference type="NCBIfam" id="TIGR01296">
    <property type="entry name" value="asd_B"/>
    <property type="match status" value="1"/>
</dbReference>
<keyword evidence="12 15" id="KW-0457">Lysine biosynthesis</keyword>
<dbReference type="PANTHER" id="PTHR46278:SF2">
    <property type="entry name" value="ASPARTATE-SEMIALDEHYDE DEHYDROGENASE"/>
    <property type="match status" value="1"/>
</dbReference>
<evidence type="ECO:0000256" key="10">
    <source>
        <dbReference type="ARBA" id="ARBA00022915"/>
    </source>
</evidence>
<comment type="subunit">
    <text evidence="5 15">Homodimer.</text>
</comment>
<dbReference type="Gene3D" id="3.30.360.10">
    <property type="entry name" value="Dihydrodipicolinate Reductase, domain 2"/>
    <property type="match status" value="1"/>
</dbReference>
<dbReference type="InterPro" id="IPR036291">
    <property type="entry name" value="NAD(P)-bd_dom_sf"/>
</dbReference>
<evidence type="ECO:0000256" key="11">
    <source>
        <dbReference type="ARBA" id="ARBA00023002"/>
    </source>
</evidence>
<dbReference type="NCBIfam" id="NF005957">
    <property type="entry name" value="PRK08040.1"/>
    <property type="match status" value="1"/>
</dbReference>
<dbReference type="InterPro" id="IPR000534">
    <property type="entry name" value="Semialdehyde_DH_NAD-bd"/>
</dbReference>
<evidence type="ECO:0000256" key="15">
    <source>
        <dbReference type="HAMAP-Rule" id="MF_02121"/>
    </source>
</evidence>
<dbReference type="SUPFAM" id="SSF51735">
    <property type="entry name" value="NAD(P)-binding Rossmann-fold domains"/>
    <property type="match status" value="1"/>
</dbReference>
<keyword evidence="8 15" id="KW-0791">Threonine biosynthesis</keyword>
<protein>
    <recommendedName>
        <fullName evidence="6 15">Aspartate-semialdehyde dehydrogenase</fullName>
        <shortName evidence="15">ASA dehydrogenase</shortName>
        <shortName evidence="15">ASADH</shortName>
        <ecNumber evidence="6 15">1.2.1.11</ecNumber>
    </recommendedName>
    <alternativeName>
        <fullName evidence="15">Aspartate-beta-semialdehyde dehydrogenase</fullName>
    </alternativeName>
</protein>
<keyword evidence="18" id="KW-1185">Reference proteome</keyword>
<dbReference type="EMBL" id="CP137852">
    <property type="protein sequence ID" value="WPB84549.1"/>
    <property type="molecule type" value="Genomic_DNA"/>
</dbReference>
<dbReference type="Pfam" id="PF02774">
    <property type="entry name" value="Semialdhyde_dhC"/>
    <property type="match status" value="1"/>
</dbReference>
<feature type="binding site" evidence="15">
    <location>
        <position position="236"/>
    </location>
    <ligand>
        <name>substrate</name>
    </ligand>
</feature>
<reference evidence="17 18" key="1">
    <citation type="submission" date="2023-11" db="EMBL/GenBank/DDBJ databases">
        <title>Arctic aerobic anoxygenic photoheterotroph Sediminicoccus rosea KRV36 adapts its photosynthesis to long days of polar summer.</title>
        <authorList>
            <person name="Tomasch J."/>
            <person name="Kopejtka K."/>
            <person name="Bily T."/>
            <person name="Gardiner A.T."/>
            <person name="Gardian Z."/>
            <person name="Shivaramu S."/>
            <person name="Koblizek M."/>
            <person name="Engelhardt F."/>
            <person name="Kaftan D."/>
        </authorList>
    </citation>
    <scope>NUCLEOTIDE SEQUENCE [LARGE SCALE GENOMIC DNA]</scope>
    <source>
        <strain evidence="17 18">R-30</strain>
    </source>
</reference>
<dbReference type="GO" id="GO:0004073">
    <property type="term" value="F:aspartate-semialdehyde dehydrogenase activity"/>
    <property type="evidence" value="ECO:0007669"/>
    <property type="project" value="UniProtKB-EC"/>
</dbReference>
<evidence type="ECO:0000256" key="9">
    <source>
        <dbReference type="ARBA" id="ARBA00022857"/>
    </source>
</evidence>
<feature type="binding site" evidence="15">
    <location>
        <position position="158"/>
    </location>
    <ligand>
        <name>substrate</name>
    </ligand>
</feature>
<feature type="binding site" evidence="15">
    <location>
        <begin position="39"/>
        <end position="40"/>
    </location>
    <ligand>
        <name>NADP(+)</name>
        <dbReference type="ChEBI" id="CHEBI:58349"/>
    </ligand>
</feature>
<dbReference type="SMART" id="SM00859">
    <property type="entry name" value="Semialdhyde_dh"/>
    <property type="match status" value="1"/>
</dbReference>
<evidence type="ECO:0000256" key="1">
    <source>
        <dbReference type="ARBA" id="ARBA00005021"/>
    </source>
</evidence>
<dbReference type="PANTHER" id="PTHR46278">
    <property type="entry name" value="DEHYDROGENASE, PUTATIVE-RELATED"/>
    <property type="match status" value="1"/>
</dbReference>
<organism evidence="17 18">
    <name type="scientific">Sediminicoccus rosea</name>
    <dbReference type="NCBI Taxonomy" id="1225128"/>
    <lineage>
        <taxon>Bacteria</taxon>
        <taxon>Pseudomonadati</taxon>
        <taxon>Pseudomonadota</taxon>
        <taxon>Alphaproteobacteria</taxon>
        <taxon>Acetobacterales</taxon>
        <taxon>Roseomonadaceae</taxon>
        <taxon>Sediminicoccus</taxon>
    </lineage>
</organism>
<dbReference type="InterPro" id="IPR012280">
    <property type="entry name" value="Semialdhyde_DH_dimer_dom"/>
</dbReference>
<dbReference type="SUPFAM" id="SSF55347">
    <property type="entry name" value="Glyceraldehyde-3-phosphate dehydrogenase-like, C-terminal domain"/>
    <property type="match status" value="1"/>
</dbReference>
<feature type="binding site" evidence="15">
    <location>
        <position position="100"/>
    </location>
    <ligand>
        <name>phosphate</name>
        <dbReference type="ChEBI" id="CHEBI:43474"/>
    </ligand>
</feature>
<dbReference type="Pfam" id="PF01118">
    <property type="entry name" value="Semialdhyde_dh"/>
    <property type="match status" value="1"/>
</dbReference>
<comment type="similarity">
    <text evidence="4 15">Belongs to the aspartate-semialdehyde dehydrogenase family.</text>
</comment>
<keyword evidence="11 15" id="KW-0560">Oxidoreductase</keyword>
<dbReference type="NCBIfam" id="NF011456">
    <property type="entry name" value="PRK14874.1"/>
    <property type="match status" value="1"/>
</dbReference>
<evidence type="ECO:0000256" key="4">
    <source>
        <dbReference type="ARBA" id="ARBA00010584"/>
    </source>
</evidence>
<evidence type="ECO:0000256" key="7">
    <source>
        <dbReference type="ARBA" id="ARBA00022605"/>
    </source>
</evidence>
<comment type="pathway">
    <text evidence="1 15">Amino-acid biosynthesis; L-methionine biosynthesis via de novo pathway; L-homoserine from L-aspartate: step 2/3.</text>
</comment>
<dbReference type="CDD" id="cd18131">
    <property type="entry name" value="ASADH_C_bac_euk_like"/>
    <property type="match status" value="1"/>
</dbReference>
<evidence type="ECO:0000256" key="5">
    <source>
        <dbReference type="ARBA" id="ARBA00011738"/>
    </source>
</evidence>
<dbReference type="PIRSF" id="PIRSF000148">
    <property type="entry name" value="ASA_dh"/>
    <property type="match status" value="1"/>
</dbReference>
<keyword evidence="7 15" id="KW-0028">Amino-acid biosynthesis</keyword>
<comment type="catalytic activity">
    <reaction evidence="14 15">
        <text>L-aspartate 4-semialdehyde + phosphate + NADP(+) = 4-phospho-L-aspartate + NADPH + H(+)</text>
        <dbReference type="Rhea" id="RHEA:24284"/>
        <dbReference type="ChEBI" id="CHEBI:15378"/>
        <dbReference type="ChEBI" id="CHEBI:43474"/>
        <dbReference type="ChEBI" id="CHEBI:57535"/>
        <dbReference type="ChEBI" id="CHEBI:57783"/>
        <dbReference type="ChEBI" id="CHEBI:58349"/>
        <dbReference type="ChEBI" id="CHEBI:537519"/>
        <dbReference type="EC" id="1.2.1.11"/>
    </reaction>
</comment>
<evidence type="ECO:0000313" key="17">
    <source>
        <dbReference type="EMBL" id="WPB84549.1"/>
    </source>
</evidence>
<evidence type="ECO:0000256" key="2">
    <source>
        <dbReference type="ARBA" id="ARBA00005076"/>
    </source>
</evidence>
<evidence type="ECO:0000259" key="16">
    <source>
        <dbReference type="SMART" id="SM00859"/>
    </source>
</evidence>
<dbReference type="HAMAP" id="MF_02121">
    <property type="entry name" value="ASADH"/>
    <property type="match status" value="1"/>
</dbReference>
<feature type="binding site" evidence="15">
    <location>
        <begin position="161"/>
        <end position="162"/>
    </location>
    <ligand>
        <name>NADP(+)</name>
        <dbReference type="ChEBI" id="CHEBI:58349"/>
    </ligand>
</feature>
<comment type="caution">
    <text evidence="15">Lacks conserved residue(s) required for the propagation of feature annotation.</text>
</comment>
<accession>A0ABZ0PFW6</accession>
<keyword evidence="9 15" id="KW-0521">NADP</keyword>